<comment type="caution">
    <text evidence="1">The sequence shown here is derived from an EMBL/GenBank/DDBJ whole genome shotgun (WGS) entry which is preliminary data.</text>
</comment>
<sequence length="42" mass="5034">MPKIWVIQHVKFDPSIWLQVRLRKHNGQDSQPCAVPRHFSPR</sequence>
<dbReference type="AlphaFoldDB" id="A0A081AKD3"/>
<dbReference type="EMBL" id="ANJA01001107">
    <property type="protein sequence ID" value="ETO79344.1"/>
    <property type="molecule type" value="Genomic_DNA"/>
</dbReference>
<gene>
    <name evidence="1" type="ORF">F444_05931</name>
</gene>
<protein>
    <submittedName>
        <fullName evidence="1">Uncharacterized protein</fullName>
    </submittedName>
</protein>
<accession>A0A081AKD3</accession>
<proteinExistence type="predicted"/>
<organism evidence="1 2">
    <name type="scientific">Phytophthora nicotianae P1976</name>
    <dbReference type="NCBI Taxonomy" id="1317066"/>
    <lineage>
        <taxon>Eukaryota</taxon>
        <taxon>Sar</taxon>
        <taxon>Stramenopiles</taxon>
        <taxon>Oomycota</taxon>
        <taxon>Peronosporomycetes</taxon>
        <taxon>Peronosporales</taxon>
        <taxon>Peronosporaceae</taxon>
        <taxon>Phytophthora</taxon>
    </lineage>
</organism>
<reference evidence="1 2" key="1">
    <citation type="submission" date="2013-11" db="EMBL/GenBank/DDBJ databases">
        <title>The Genome Sequence of Phytophthora parasitica P1976.</title>
        <authorList>
            <consortium name="The Broad Institute Genomics Platform"/>
            <person name="Russ C."/>
            <person name="Tyler B."/>
            <person name="Panabieres F."/>
            <person name="Shan W."/>
            <person name="Tripathy S."/>
            <person name="Grunwald N."/>
            <person name="Machado M."/>
            <person name="Johnson C.S."/>
            <person name="Walker B."/>
            <person name="Young S."/>
            <person name="Zeng Q."/>
            <person name="Gargeya S."/>
            <person name="Fitzgerald M."/>
            <person name="Haas B."/>
            <person name="Abouelleil A."/>
            <person name="Allen A.W."/>
            <person name="Alvarado L."/>
            <person name="Arachchi H.M."/>
            <person name="Berlin A.M."/>
            <person name="Chapman S.B."/>
            <person name="Gainer-Dewar J."/>
            <person name="Goldberg J."/>
            <person name="Griggs A."/>
            <person name="Gujja S."/>
            <person name="Hansen M."/>
            <person name="Howarth C."/>
            <person name="Imamovic A."/>
            <person name="Ireland A."/>
            <person name="Larimer J."/>
            <person name="McCowan C."/>
            <person name="Murphy C."/>
            <person name="Pearson M."/>
            <person name="Poon T.W."/>
            <person name="Priest M."/>
            <person name="Roberts A."/>
            <person name="Saif S."/>
            <person name="Shea T."/>
            <person name="Sisk P."/>
            <person name="Sykes S."/>
            <person name="Wortman J."/>
            <person name="Nusbaum C."/>
            <person name="Birren B."/>
        </authorList>
    </citation>
    <scope>NUCLEOTIDE SEQUENCE [LARGE SCALE GENOMIC DNA]</scope>
    <source>
        <strain evidence="1 2">P1976</strain>
    </source>
</reference>
<name>A0A081AKD3_PHYNI</name>
<evidence type="ECO:0000313" key="2">
    <source>
        <dbReference type="Proteomes" id="UP000028582"/>
    </source>
</evidence>
<dbReference type="Proteomes" id="UP000028582">
    <property type="component" value="Unassembled WGS sequence"/>
</dbReference>
<evidence type="ECO:0000313" key="1">
    <source>
        <dbReference type="EMBL" id="ETO79344.1"/>
    </source>
</evidence>